<gene>
    <name evidence="1" type="ORF">FSC09_05370</name>
</gene>
<evidence type="ECO:0000313" key="1">
    <source>
        <dbReference type="EMBL" id="QIC69868.1"/>
    </source>
</evidence>
<dbReference type="Proteomes" id="UP000503440">
    <property type="component" value="Chromosome"/>
</dbReference>
<evidence type="ECO:0000313" key="2">
    <source>
        <dbReference type="Proteomes" id="UP000503440"/>
    </source>
</evidence>
<protein>
    <submittedName>
        <fullName evidence="1">Uncharacterized protein</fullName>
    </submittedName>
</protein>
<name>A0A6C0Y159_9GAMM</name>
<accession>A0A6C0Y159</accession>
<sequence length="76" mass="8936">MIFYPRPVLPVFKTTGIRCLEPWLKTFNALFSSAKVGLTLSHQNQQAQTQKRLLEQEMSKNKKQYKTLRILPKIQM</sequence>
<organism evidence="1 2">
    <name type="scientific">Acinetobacter indicus</name>
    <dbReference type="NCBI Taxonomy" id="756892"/>
    <lineage>
        <taxon>Bacteria</taxon>
        <taxon>Pseudomonadati</taxon>
        <taxon>Pseudomonadota</taxon>
        <taxon>Gammaproteobacteria</taxon>
        <taxon>Moraxellales</taxon>
        <taxon>Moraxellaceae</taxon>
        <taxon>Acinetobacter</taxon>
    </lineage>
</organism>
<dbReference type="EMBL" id="CP044455">
    <property type="protein sequence ID" value="QIC69868.1"/>
    <property type="molecule type" value="Genomic_DNA"/>
</dbReference>
<reference evidence="1 2" key="1">
    <citation type="submission" date="2019-09" db="EMBL/GenBank/DDBJ databases">
        <title>Non-baumannii Acinetobacter spp. carrying blaNDM-1 isolated in China.</title>
        <authorList>
            <person name="Cui C."/>
            <person name="Chen C."/>
            <person name="Sun J."/>
            <person name="Liu Y."/>
        </authorList>
    </citation>
    <scope>NUCLEOTIDE SEQUENCE [LARGE SCALE GENOMIC DNA]</scope>
    <source>
        <strain evidence="1 2">B18</strain>
    </source>
</reference>
<dbReference type="RefSeq" id="WP_163145673.1">
    <property type="nucleotide sequence ID" value="NZ_CP044455.1"/>
</dbReference>
<dbReference type="AlphaFoldDB" id="A0A6C0Y159"/>
<proteinExistence type="predicted"/>